<protein>
    <submittedName>
        <fullName evidence="1">Periplasmic thioredoxin</fullName>
    </submittedName>
</protein>
<dbReference type="Gene3D" id="3.40.30.10">
    <property type="entry name" value="Glutaredoxin"/>
    <property type="match status" value="1"/>
</dbReference>
<accession>A0A378VLQ6</accession>
<keyword evidence="2" id="KW-1185">Reference proteome</keyword>
<evidence type="ECO:0000313" key="1">
    <source>
        <dbReference type="EMBL" id="SUA17816.1"/>
    </source>
</evidence>
<dbReference type="Proteomes" id="UP000254193">
    <property type="component" value="Unassembled WGS sequence"/>
</dbReference>
<dbReference type="PANTHER" id="PTHR42852:SF17">
    <property type="entry name" value="THIOREDOXIN-LIKE PROTEIN HI_1115"/>
    <property type="match status" value="1"/>
</dbReference>
<proteinExistence type="predicted"/>
<dbReference type="Pfam" id="PF00578">
    <property type="entry name" value="AhpC-TSA"/>
    <property type="match status" value="1"/>
</dbReference>
<dbReference type="AlphaFoldDB" id="A0A378VLQ6"/>
<dbReference type="InterPro" id="IPR050553">
    <property type="entry name" value="Thioredoxin_ResA/DsbE_sf"/>
</dbReference>
<name>A0A378VLQ6_NEILA</name>
<dbReference type="SUPFAM" id="SSF52833">
    <property type="entry name" value="Thioredoxin-like"/>
    <property type="match status" value="1"/>
</dbReference>
<reference evidence="1 2" key="1">
    <citation type="submission" date="2018-06" db="EMBL/GenBank/DDBJ databases">
        <authorList>
            <consortium name="Pathogen Informatics"/>
            <person name="Doyle S."/>
        </authorList>
    </citation>
    <scope>NUCLEOTIDE SEQUENCE [LARGE SCALE GENOMIC DNA]</scope>
    <source>
        <strain evidence="1 2">NCTC10616</strain>
    </source>
</reference>
<dbReference type="GO" id="GO:0016491">
    <property type="term" value="F:oxidoreductase activity"/>
    <property type="evidence" value="ECO:0007669"/>
    <property type="project" value="InterPro"/>
</dbReference>
<sequence>MFACRLRGRTVWGRMKKKLLSGIKFAVQTALVFLSVSLFLDWVRKPDEPAGAAGRPLTLLSGQRLTLEQLGRDRAVLVYFWGSWCGVCRYQSPIIDDLAADGVPVVGVAVRSGSASEVAAYMEKRGLGFPTVNDEDGSLSGAWRIVATPTVVLVKNGKMVHYTTGISSYWGLRARIFQADVFG</sequence>
<dbReference type="InterPro" id="IPR013766">
    <property type="entry name" value="Thioredoxin_domain"/>
</dbReference>
<organism evidence="1 2">
    <name type="scientific">Neisseria lactamica</name>
    <dbReference type="NCBI Taxonomy" id="486"/>
    <lineage>
        <taxon>Bacteria</taxon>
        <taxon>Pseudomonadati</taxon>
        <taxon>Pseudomonadota</taxon>
        <taxon>Betaproteobacteria</taxon>
        <taxon>Neisseriales</taxon>
        <taxon>Neisseriaceae</taxon>
        <taxon>Neisseria</taxon>
    </lineage>
</organism>
<evidence type="ECO:0000313" key="2">
    <source>
        <dbReference type="Proteomes" id="UP000254193"/>
    </source>
</evidence>
<dbReference type="EMBL" id="UGRO01000002">
    <property type="protein sequence ID" value="SUA17816.1"/>
    <property type="molecule type" value="Genomic_DNA"/>
</dbReference>
<dbReference type="PANTHER" id="PTHR42852">
    <property type="entry name" value="THIOL:DISULFIDE INTERCHANGE PROTEIN DSBE"/>
    <property type="match status" value="1"/>
</dbReference>
<dbReference type="PROSITE" id="PS51352">
    <property type="entry name" value="THIOREDOXIN_2"/>
    <property type="match status" value="1"/>
</dbReference>
<dbReference type="InterPro" id="IPR000866">
    <property type="entry name" value="AhpC/TSA"/>
</dbReference>
<gene>
    <name evidence="1" type="primary">resA_1</name>
    <name evidence="1" type="ORF">NCTC10616_01511</name>
</gene>
<dbReference type="CDD" id="cd03011">
    <property type="entry name" value="TlpA_like_ScsD_MtbDsbE"/>
    <property type="match status" value="1"/>
</dbReference>
<dbReference type="GO" id="GO:0016209">
    <property type="term" value="F:antioxidant activity"/>
    <property type="evidence" value="ECO:0007669"/>
    <property type="project" value="InterPro"/>
</dbReference>
<dbReference type="InterPro" id="IPR036249">
    <property type="entry name" value="Thioredoxin-like_sf"/>
</dbReference>